<gene>
    <name evidence="3" type="ORF">METZ01_LOCUS419540</name>
</gene>
<dbReference type="Pfam" id="PF16198">
    <property type="entry name" value="TruB_C_2"/>
    <property type="match status" value="1"/>
</dbReference>
<evidence type="ECO:0000259" key="2">
    <source>
        <dbReference type="SMART" id="SM00359"/>
    </source>
</evidence>
<dbReference type="PANTHER" id="PTHR23127:SF0">
    <property type="entry name" value="H_ACA RIBONUCLEOPROTEIN COMPLEX SUBUNIT DKC1"/>
    <property type="match status" value="1"/>
</dbReference>
<dbReference type="PANTHER" id="PTHR23127">
    <property type="entry name" value="CENTROMERE/MICROTUBULE BINDING PROTEIN CBF5"/>
    <property type="match status" value="1"/>
</dbReference>
<feature type="non-terminal residue" evidence="3">
    <location>
        <position position="1"/>
    </location>
</feature>
<dbReference type="InterPro" id="IPR032819">
    <property type="entry name" value="TruB_C"/>
</dbReference>
<dbReference type="EMBL" id="UINC01165345">
    <property type="protein sequence ID" value="SVD66686.1"/>
    <property type="molecule type" value="Genomic_DNA"/>
</dbReference>
<dbReference type="InterPro" id="IPR004802">
    <property type="entry name" value="tRNA_PsdUridine_synth_B_fam"/>
</dbReference>
<organism evidence="3">
    <name type="scientific">marine metagenome</name>
    <dbReference type="NCBI Taxonomy" id="408172"/>
    <lineage>
        <taxon>unclassified sequences</taxon>
        <taxon>metagenomes</taxon>
        <taxon>ecological metagenomes</taxon>
    </lineage>
</organism>
<proteinExistence type="predicted"/>
<dbReference type="InterPro" id="IPR015947">
    <property type="entry name" value="PUA-like_sf"/>
</dbReference>
<dbReference type="AlphaFoldDB" id="A0A382X668"/>
<evidence type="ECO:0000256" key="1">
    <source>
        <dbReference type="ARBA" id="ARBA00023235"/>
    </source>
</evidence>
<dbReference type="InterPro" id="IPR036974">
    <property type="entry name" value="PUA_sf"/>
</dbReference>
<name>A0A382X668_9ZZZZ</name>
<dbReference type="SUPFAM" id="SSF88697">
    <property type="entry name" value="PUA domain-like"/>
    <property type="match status" value="1"/>
</dbReference>
<dbReference type="GO" id="GO:1990481">
    <property type="term" value="P:mRNA pseudouridine synthesis"/>
    <property type="evidence" value="ECO:0007669"/>
    <property type="project" value="TreeGrafter"/>
</dbReference>
<dbReference type="InterPro" id="IPR002478">
    <property type="entry name" value="PUA"/>
</dbReference>
<dbReference type="PROSITE" id="PS50890">
    <property type="entry name" value="PUA"/>
    <property type="match status" value="1"/>
</dbReference>
<dbReference type="GO" id="GO:0009982">
    <property type="term" value="F:pseudouridine synthase activity"/>
    <property type="evidence" value="ECO:0007669"/>
    <property type="project" value="InterPro"/>
</dbReference>
<dbReference type="SUPFAM" id="SSF55120">
    <property type="entry name" value="Pseudouridine synthase"/>
    <property type="match status" value="1"/>
</dbReference>
<protein>
    <recommendedName>
        <fullName evidence="2">PUA domain-containing protein</fullName>
    </recommendedName>
</protein>
<dbReference type="SMART" id="SM00359">
    <property type="entry name" value="PUA"/>
    <property type="match status" value="1"/>
</dbReference>
<dbReference type="Pfam" id="PF01472">
    <property type="entry name" value="PUA"/>
    <property type="match status" value="1"/>
</dbReference>
<dbReference type="GO" id="GO:0003723">
    <property type="term" value="F:RNA binding"/>
    <property type="evidence" value="ECO:0007669"/>
    <property type="project" value="InterPro"/>
</dbReference>
<dbReference type="InterPro" id="IPR020103">
    <property type="entry name" value="PsdUridine_synth_cat_dom_sf"/>
</dbReference>
<keyword evidence="1" id="KW-0413">Isomerase</keyword>
<dbReference type="InterPro" id="IPR004521">
    <property type="entry name" value="Uncharacterised_CHP00451"/>
</dbReference>
<accession>A0A382X668</accession>
<dbReference type="GO" id="GO:0000495">
    <property type="term" value="P:box H/ACA sno(s)RNA 3'-end processing"/>
    <property type="evidence" value="ECO:0007669"/>
    <property type="project" value="TreeGrafter"/>
</dbReference>
<sequence length="191" mass="20726">VQVRSRVINQARVIDSDQNDRIHVVSIHCEAGTYMRTLAKDMGLMAGVECELLELHRESSGRFYDTMSCTMQQLADAIFLWREHDDDRGISRIIVPVESVLEDMPRVVVKDGAVAAMSHGAPLARPGVVSAPRGLDNGSTVLVSSIKGEAVAIATMSVASDSLPRMKTGQVATGSTVMMPPGEYPQTWSKE</sequence>
<reference evidence="3" key="1">
    <citation type="submission" date="2018-05" db="EMBL/GenBank/DDBJ databases">
        <authorList>
            <person name="Lanie J.A."/>
            <person name="Ng W.-L."/>
            <person name="Kazmierczak K.M."/>
            <person name="Andrzejewski T.M."/>
            <person name="Davidsen T.M."/>
            <person name="Wayne K.J."/>
            <person name="Tettelin H."/>
            <person name="Glass J.I."/>
            <person name="Rusch D."/>
            <person name="Podicherti R."/>
            <person name="Tsui H.-C.T."/>
            <person name="Winkler M.E."/>
        </authorList>
    </citation>
    <scope>NUCLEOTIDE SEQUENCE</scope>
</reference>
<dbReference type="GO" id="GO:0031120">
    <property type="term" value="P:snRNA pseudouridine synthesis"/>
    <property type="evidence" value="ECO:0007669"/>
    <property type="project" value="TreeGrafter"/>
</dbReference>
<dbReference type="GO" id="GO:0031118">
    <property type="term" value="P:rRNA pseudouridine synthesis"/>
    <property type="evidence" value="ECO:0007669"/>
    <property type="project" value="TreeGrafter"/>
</dbReference>
<dbReference type="Gene3D" id="2.30.130.10">
    <property type="entry name" value="PUA domain"/>
    <property type="match status" value="1"/>
</dbReference>
<dbReference type="Gene3D" id="3.30.2350.10">
    <property type="entry name" value="Pseudouridine synthase"/>
    <property type="match status" value="1"/>
</dbReference>
<feature type="domain" description="PUA" evidence="2">
    <location>
        <begin position="105"/>
        <end position="179"/>
    </location>
</feature>
<evidence type="ECO:0000313" key="3">
    <source>
        <dbReference type="EMBL" id="SVD66686.1"/>
    </source>
</evidence>
<dbReference type="NCBIfam" id="TIGR00451">
    <property type="entry name" value="unchar_dom_2"/>
    <property type="match status" value="1"/>
</dbReference>